<dbReference type="Pfam" id="PF01391">
    <property type="entry name" value="Collagen"/>
    <property type="match status" value="3"/>
</dbReference>
<keyword evidence="3" id="KW-1185">Reference proteome</keyword>
<organism evidence="2 3">
    <name type="scientific">Gambusia affinis</name>
    <name type="common">Western mosquitofish</name>
    <name type="synonym">Heterandria affinis</name>
    <dbReference type="NCBI Taxonomy" id="33528"/>
    <lineage>
        <taxon>Eukaryota</taxon>
        <taxon>Metazoa</taxon>
        <taxon>Chordata</taxon>
        <taxon>Craniata</taxon>
        <taxon>Vertebrata</taxon>
        <taxon>Euteleostomi</taxon>
        <taxon>Actinopterygii</taxon>
        <taxon>Neopterygii</taxon>
        <taxon>Teleostei</taxon>
        <taxon>Neoteleostei</taxon>
        <taxon>Acanthomorphata</taxon>
        <taxon>Ovalentaria</taxon>
        <taxon>Atherinomorphae</taxon>
        <taxon>Cyprinodontiformes</taxon>
        <taxon>Poeciliidae</taxon>
        <taxon>Poeciliinae</taxon>
        <taxon>Gambusia</taxon>
    </lineage>
</organism>
<feature type="region of interest" description="Disordered" evidence="1">
    <location>
        <begin position="549"/>
        <end position="779"/>
    </location>
</feature>
<evidence type="ECO:0000313" key="3">
    <source>
        <dbReference type="Proteomes" id="UP000250572"/>
    </source>
</evidence>
<feature type="compositionally biased region" description="Pro residues" evidence="1">
    <location>
        <begin position="819"/>
        <end position="831"/>
    </location>
</feature>
<dbReference type="EMBL" id="NHOQ01002708">
    <property type="protein sequence ID" value="PWA15347.1"/>
    <property type="molecule type" value="Genomic_DNA"/>
</dbReference>
<evidence type="ECO:0000313" key="2">
    <source>
        <dbReference type="EMBL" id="PWA15347.1"/>
    </source>
</evidence>
<accession>A0A315UW50</accession>
<feature type="compositionally biased region" description="Gly residues" evidence="1">
    <location>
        <begin position="553"/>
        <end position="562"/>
    </location>
</feature>
<feature type="compositionally biased region" description="Pro residues" evidence="1">
    <location>
        <begin position="747"/>
        <end position="756"/>
    </location>
</feature>
<dbReference type="GO" id="GO:0005615">
    <property type="term" value="C:extracellular space"/>
    <property type="evidence" value="ECO:0007669"/>
    <property type="project" value="TreeGrafter"/>
</dbReference>
<dbReference type="GO" id="GO:0031012">
    <property type="term" value="C:extracellular matrix"/>
    <property type="evidence" value="ECO:0007669"/>
    <property type="project" value="TreeGrafter"/>
</dbReference>
<feature type="compositionally biased region" description="Low complexity" evidence="1">
    <location>
        <begin position="833"/>
        <end position="843"/>
    </location>
</feature>
<dbReference type="InterPro" id="IPR050149">
    <property type="entry name" value="Collagen_superfamily"/>
</dbReference>
<feature type="compositionally biased region" description="Pro residues" evidence="1">
    <location>
        <begin position="873"/>
        <end position="883"/>
    </location>
</feature>
<name>A0A315UW50_GAMAF</name>
<reference evidence="2 3" key="1">
    <citation type="journal article" date="2018" name="G3 (Bethesda)">
        <title>A High-Quality Reference Genome for the Invasive Mosquitofish Gambusia affinis Using a Chicago Library.</title>
        <authorList>
            <person name="Hoffberg S.L."/>
            <person name="Troendle N.J."/>
            <person name="Glenn T.C."/>
            <person name="Mahmud O."/>
            <person name="Louha S."/>
            <person name="Chalopin D."/>
            <person name="Bennetzen J.L."/>
            <person name="Mauricio R."/>
        </authorList>
    </citation>
    <scope>NUCLEOTIDE SEQUENCE [LARGE SCALE GENOMIC DNA]</scope>
    <source>
        <strain evidence="2">NE01/NJP1002.9</strain>
        <tissue evidence="2">Muscle</tissue>
    </source>
</reference>
<feature type="compositionally biased region" description="Gly residues" evidence="1">
    <location>
        <begin position="844"/>
        <end position="853"/>
    </location>
</feature>
<feature type="compositionally biased region" description="Low complexity" evidence="1">
    <location>
        <begin position="644"/>
        <end position="659"/>
    </location>
</feature>
<gene>
    <name evidence="2" type="ORF">CCH79_00008406</name>
</gene>
<feature type="region of interest" description="Disordered" evidence="1">
    <location>
        <begin position="814"/>
        <end position="891"/>
    </location>
</feature>
<proteinExistence type="predicted"/>
<dbReference type="PANTHER" id="PTHR24023">
    <property type="entry name" value="COLLAGEN ALPHA"/>
    <property type="match status" value="1"/>
</dbReference>
<sequence>MHPSVSNLFSFPGHQIALSAKAPVIFCDMHDVSFAIGELTQLLRRYTMPTADAENSVVKFMHLERMIAIQPDNVITLAHRQPTAVDKLSHLMCIDRLERRVLDFARRLLDVCLEIRMTIGGSPPLLLLERRQMRSAVFRENKSKIMLRRESGVAAVTGQEEFGASFYKATMLSPSESTFFPPTPVSALCQTSRGVQEQKEEREERICRSEERQTGQRDHGCSLRLAEDLGRPANPVPGSGTSGEWMGKVEPCWTQGCRGMRAFERGQRALALLMLGVRPDLRVYQVLLAFLARMALITINTAVCVSAGGERTGWFPWPTGESPLRHYRYEGSVKGQKGEPGEPGPDGPPGENGIDKMILSDEMWEIMQGLIGAKGDRGPIGSPGPKASLINKLDAKVQHRKSRQVNQDQAVSLDVQVPQGQLAFQVKLDRLDQRVFWDHQVLQDSLDLQANRCMYSPVCFSEWLRERGGKFIGLEEGSADLQCPLNCPAGPKGPQGLQGVKGHKGRAGILGDPGSIGKPGPKGDVGISGEQGIPGPPGPLGLRGYPGMMGPKGEAGGRGIQGPQGAVGKKGENGLPGIDGKDGTPGIPGIKGAPGQPGIPGPPGPAGTAGLPGTPGGKGEPGRKGEPGPRGHSGMPGTPGPLGEPGIPGEPGMEGVPGPKGDRGQRGPVGPQGSVGKPGSKGERGPIGIPGPQGLTGTKGDQGDPGVEGLAGEKGEKGLSGEPGPKGQQGIRGDPGHNGPTGDPGKPGDPGPPGLPGPRGLNGERGVPGVPGIAGPAGRDATDQHIVEVVLKMLQERLQAVAVSAKRAVLGGAGVMGSPGPPGPPGAPGPQGPHGLPGTRGIPGMIGGPGQIGNTGLKGKRGPKGERGDPGKPHPGQPGPPGIQVPGKTKGSCLARVTRLTSGSLRSSLSRPAVSSHAINARRTCEVGRS</sequence>
<feature type="region of interest" description="Disordered" evidence="1">
    <location>
        <begin position="332"/>
        <end position="353"/>
    </location>
</feature>
<feature type="region of interest" description="Disordered" evidence="1">
    <location>
        <begin position="904"/>
        <end position="930"/>
    </location>
</feature>
<feature type="compositionally biased region" description="Low complexity" evidence="1">
    <location>
        <begin position="584"/>
        <end position="596"/>
    </location>
</feature>
<dbReference type="GO" id="GO:0030198">
    <property type="term" value="P:extracellular matrix organization"/>
    <property type="evidence" value="ECO:0007669"/>
    <property type="project" value="TreeGrafter"/>
</dbReference>
<evidence type="ECO:0000256" key="1">
    <source>
        <dbReference type="SAM" id="MobiDB-lite"/>
    </source>
</evidence>
<dbReference type="AlphaFoldDB" id="A0A315UW50"/>
<feature type="compositionally biased region" description="Basic and acidic residues" evidence="1">
    <location>
        <begin position="863"/>
        <end position="872"/>
    </location>
</feature>
<dbReference type="InterPro" id="IPR008160">
    <property type="entry name" value="Collagen"/>
</dbReference>
<protein>
    <submittedName>
        <fullName evidence="2">Uncharacterized protein</fullName>
    </submittedName>
</protein>
<dbReference type="PANTHER" id="PTHR24023:SF1100">
    <property type="entry name" value="FIBRILLAR COLLAGEN NC1 DOMAIN-CONTAINING PROTEIN"/>
    <property type="match status" value="1"/>
</dbReference>
<feature type="compositionally biased region" description="Basic and acidic residues" evidence="1">
    <location>
        <begin position="620"/>
        <end position="629"/>
    </location>
</feature>
<dbReference type="Proteomes" id="UP000250572">
    <property type="component" value="Unassembled WGS sequence"/>
</dbReference>
<dbReference type="GO" id="GO:0030020">
    <property type="term" value="F:extracellular matrix structural constituent conferring tensile strength"/>
    <property type="evidence" value="ECO:0007669"/>
    <property type="project" value="TreeGrafter"/>
</dbReference>
<feature type="compositionally biased region" description="Low complexity" evidence="1">
    <location>
        <begin position="758"/>
        <end position="778"/>
    </location>
</feature>
<comment type="caution">
    <text evidence="2">The sequence shown here is derived from an EMBL/GenBank/DDBJ whole genome shotgun (WGS) entry which is preliminary data.</text>
</comment>